<reference evidence="3 4" key="1">
    <citation type="submission" date="2019-08" db="EMBL/GenBank/DDBJ databases">
        <authorList>
            <person name="Dhanesh K."/>
            <person name="Kumar G."/>
            <person name="Sasikala C."/>
            <person name="Venkata Ramana C."/>
        </authorList>
    </citation>
    <scope>NUCLEOTIDE SEQUENCE [LARGE SCALE GENOMIC DNA]</scope>
    <source>
        <strain evidence="3 4">JC645</strain>
    </source>
</reference>
<sequence length="344" mass="38588">MHHDQLPPNQQLVKGDRWPVVGERAPREDDAPWTVTLCGEVESCRTWTVEELRSLPQVHRQVDVHCVTRWSKLEMPFEGVRFAEIVHDQSGDPLWKKDATHVSFVARSDRGHSTSLPLDELLRLDPILAFSAQGQPLSQEHGGPVRMVVPGKYFYKSVKWLERIEFLRADRPGYWEGEAGYHNGADPWREQRYIAASVGKQEASRLIRQRDFSGRDLLSLQASGMNLEKLRATGALLRNADFRSANLRNADFRGANLSNAHLQSADLRDADFRDADLEGADLSDADLRGADLRGTSLFGATFCVVDQTGFTHSAATIDSSTRLDPTSLQGLTAEQRQFVESSHD</sequence>
<dbReference type="InterPro" id="IPR001646">
    <property type="entry name" value="5peptide_repeat"/>
</dbReference>
<evidence type="ECO:0000313" key="4">
    <source>
        <dbReference type="Proteomes" id="UP000324479"/>
    </source>
</evidence>
<dbReference type="SUPFAM" id="SSF56524">
    <property type="entry name" value="Oxidoreductase molybdopterin-binding domain"/>
    <property type="match status" value="1"/>
</dbReference>
<evidence type="ECO:0000256" key="1">
    <source>
        <dbReference type="SAM" id="MobiDB-lite"/>
    </source>
</evidence>
<feature type="domain" description="Oxidoreductase molybdopterin-binding" evidence="2">
    <location>
        <begin position="26"/>
        <end position="175"/>
    </location>
</feature>
<gene>
    <name evidence="3" type="ORF">FYK55_14725</name>
</gene>
<protein>
    <submittedName>
        <fullName evidence="3">Molybdopterin-dependent oxidoreductase</fullName>
    </submittedName>
</protein>
<dbReference type="Proteomes" id="UP000324479">
    <property type="component" value="Unassembled WGS sequence"/>
</dbReference>
<comment type="caution">
    <text evidence="3">The sequence shown here is derived from an EMBL/GenBank/DDBJ whole genome shotgun (WGS) entry which is preliminary data.</text>
</comment>
<accession>A0A5M6D5K5</accession>
<dbReference type="EMBL" id="VWOX01000007">
    <property type="protein sequence ID" value="KAA5542771.1"/>
    <property type="molecule type" value="Genomic_DNA"/>
</dbReference>
<dbReference type="Pfam" id="PF00174">
    <property type="entry name" value="Oxidored_molyb"/>
    <property type="match status" value="1"/>
</dbReference>
<dbReference type="Pfam" id="PF00805">
    <property type="entry name" value="Pentapeptide"/>
    <property type="match status" value="2"/>
</dbReference>
<dbReference type="InterPro" id="IPR000572">
    <property type="entry name" value="OxRdtase_Mopterin-bd_dom"/>
</dbReference>
<dbReference type="RefSeq" id="WP_150077188.1">
    <property type="nucleotide sequence ID" value="NZ_VWOX01000007.1"/>
</dbReference>
<dbReference type="AlphaFoldDB" id="A0A5M6D5K5"/>
<organism evidence="3 4">
    <name type="scientific">Roseiconus nitratireducens</name>
    <dbReference type="NCBI Taxonomy" id="2605748"/>
    <lineage>
        <taxon>Bacteria</taxon>
        <taxon>Pseudomonadati</taxon>
        <taxon>Planctomycetota</taxon>
        <taxon>Planctomycetia</taxon>
        <taxon>Pirellulales</taxon>
        <taxon>Pirellulaceae</taxon>
        <taxon>Roseiconus</taxon>
    </lineage>
</organism>
<proteinExistence type="predicted"/>
<dbReference type="Gene3D" id="3.90.420.10">
    <property type="entry name" value="Oxidoreductase, molybdopterin-binding domain"/>
    <property type="match status" value="1"/>
</dbReference>
<dbReference type="Gene3D" id="2.160.20.80">
    <property type="entry name" value="E3 ubiquitin-protein ligase SopA"/>
    <property type="match status" value="1"/>
</dbReference>
<name>A0A5M6D5K5_9BACT</name>
<dbReference type="PANTHER" id="PTHR43032:SF4">
    <property type="entry name" value="OXIDOREDUCTASE MOLYBDOPTERIN-BINDING DOMAIN-CONTAINING PROTEIN"/>
    <property type="match status" value="1"/>
</dbReference>
<evidence type="ECO:0000313" key="3">
    <source>
        <dbReference type="EMBL" id="KAA5542771.1"/>
    </source>
</evidence>
<dbReference type="SUPFAM" id="SSF141571">
    <property type="entry name" value="Pentapeptide repeat-like"/>
    <property type="match status" value="1"/>
</dbReference>
<dbReference type="InterPro" id="IPR036374">
    <property type="entry name" value="OxRdtase_Mopterin-bd_sf"/>
</dbReference>
<keyword evidence="4" id="KW-1185">Reference proteome</keyword>
<dbReference type="PANTHER" id="PTHR43032">
    <property type="entry name" value="PROTEIN-METHIONINE-SULFOXIDE REDUCTASE"/>
    <property type="match status" value="1"/>
</dbReference>
<feature type="region of interest" description="Disordered" evidence="1">
    <location>
        <begin position="1"/>
        <end position="25"/>
    </location>
</feature>
<evidence type="ECO:0000259" key="2">
    <source>
        <dbReference type="Pfam" id="PF00174"/>
    </source>
</evidence>